<dbReference type="AlphaFoldDB" id="A0A0S2KJH1"/>
<dbReference type="eggNOG" id="COG1595">
    <property type="taxonomic scope" value="Bacteria"/>
</dbReference>
<dbReference type="Proteomes" id="UP000056252">
    <property type="component" value="Chromosome"/>
</dbReference>
<dbReference type="OrthoDB" id="1150526at2"/>
<dbReference type="EMBL" id="CP013195">
    <property type="protein sequence ID" value="ALO48457.1"/>
    <property type="molecule type" value="Genomic_DNA"/>
</dbReference>
<dbReference type="InterPro" id="IPR025665">
    <property type="entry name" value="Beta-barrel_OMP_2"/>
</dbReference>
<gene>
    <name evidence="4" type="ORF">AS203_04645</name>
</gene>
<dbReference type="KEGG" id="peo:AS203_04645"/>
<keyword evidence="2" id="KW-0472">Membrane</keyword>
<evidence type="ECO:0000259" key="3">
    <source>
        <dbReference type="Pfam" id="PF13568"/>
    </source>
</evidence>
<dbReference type="RefSeq" id="WP_025065872.1">
    <property type="nucleotide sequence ID" value="NZ_CP013195.1"/>
</dbReference>
<keyword evidence="5" id="KW-1185">Reference proteome</keyword>
<evidence type="ECO:0000256" key="2">
    <source>
        <dbReference type="SAM" id="Phobius"/>
    </source>
</evidence>
<sequence>MSKKDWTQRLHDRLADYEEAAPDDLWQDIERMLDRQAETRRRARILPMTRIAAVAAALLCLVLGGIYVYRSAYRSAENRFANKVQHPTPLAERAVETIKDNSISDYQANIGERQLVKAKSLIAFATSDRELDATQDAVNHDVTNGQLPDEKTLNATQVTADRQTSDSRNENARTQGVVREHPTSASTSSRPNNNSLFHTRPSASQVRHSKLDLMAYASNAVIGQANSNGVLMSESVSGNNDLAEMSYAKRAPIYLTDYGEKEHHHQPISFGLSVRYGLSRRWSVSTGVTYTKVRSDFVHIMGTEQVKNVQTLHYVGVPLTAHYNVWGIKHVKTYVSLGGEADINVKANIATEGNPQPMDKDRVQWSAGASVGVQYDVFPQVGIYAEPGVKYYFDNRSRVRNVFKETPLNFSVQVGLRINVKGI</sequence>
<dbReference type="Pfam" id="PF13568">
    <property type="entry name" value="OMP_b-brl_2"/>
    <property type="match status" value="1"/>
</dbReference>
<feature type="compositionally biased region" description="Polar residues" evidence="1">
    <location>
        <begin position="183"/>
        <end position="204"/>
    </location>
</feature>
<feature type="compositionally biased region" description="Polar residues" evidence="1">
    <location>
        <begin position="153"/>
        <end position="162"/>
    </location>
</feature>
<name>A0A0S2KJH1_9BACT</name>
<evidence type="ECO:0000313" key="4">
    <source>
        <dbReference type="EMBL" id="ALO48457.1"/>
    </source>
</evidence>
<feature type="transmembrane region" description="Helical" evidence="2">
    <location>
        <begin position="51"/>
        <end position="69"/>
    </location>
</feature>
<protein>
    <recommendedName>
        <fullName evidence="3">Outer membrane protein beta-barrel domain-containing protein</fullName>
    </recommendedName>
</protein>
<evidence type="ECO:0000256" key="1">
    <source>
        <dbReference type="SAM" id="MobiDB-lite"/>
    </source>
</evidence>
<accession>A0A0S2KJH1</accession>
<organism evidence="4 5">
    <name type="scientific">Hoylesella enoeca</name>
    <dbReference type="NCBI Taxonomy" id="76123"/>
    <lineage>
        <taxon>Bacteria</taxon>
        <taxon>Pseudomonadati</taxon>
        <taxon>Bacteroidota</taxon>
        <taxon>Bacteroidia</taxon>
        <taxon>Bacteroidales</taxon>
        <taxon>Prevotellaceae</taxon>
        <taxon>Hoylesella</taxon>
    </lineage>
</organism>
<dbReference type="InterPro" id="IPR011250">
    <property type="entry name" value="OMP/PagP_B-barrel"/>
</dbReference>
<evidence type="ECO:0000313" key="5">
    <source>
        <dbReference type="Proteomes" id="UP000056252"/>
    </source>
</evidence>
<dbReference type="SUPFAM" id="SSF56925">
    <property type="entry name" value="OMPA-like"/>
    <property type="match status" value="1"/>
</dbReference>
<dbReference type="Gene3D" id="2.40.160.20">
    <property type="match status" value="1"/>
</dbReference>
<keyword evidence="2" id="KW-1133">Transmembrane helix</keyword>
<reference evidence="5" key="1">
    <citation type="submission" date="2015-11" db="EMBL/GenBank/DDBJ databases">
        <authorList>
            <person name="Holder M.E."/>
            <person name="Ajami N.J."/>
            <person name="Petrosino J.F."/>
        </authorList>
    </citation>
    <scope>NUCLEOTIDE SEQUENCE [LARGE SCALE GENOMIC DNA]</scope>
    <source>
        <strain evidence="5">F0113</strain>
    </source>
</reference>
<dbReference type="STRING" id="76123.AS203_04645"/>
<proteinExistence type="predicted"/>
<feature type="domain" description="Outer membrane protein beta-barrel" evidence="3">
    <location>
        <begin position="268"/>
        <end position="382"/>
    </location>
</feature>
<keyword evidence="2" id="KW-0812">Transmembrane</keyword>
<feature type="region of interest" description="Disordered" evidence="1">
    <location>
        <begin position="141"/>
        <end position="204"/>
    </location>
</feature>